<name>A0A7J7MXB8_9MAGN</name>
<dbReference type="EMBL" id="JACGCM010001193">
    <property type="protein sequence ID" value="KAF6159523.1"/>
    <property type="molecule type" value="Genomic_DNA"/>
</dbReference>
<evidence type="ECO:0000313" key="2">
    <source>
        <dbReference type="Proteomes" id="UP000541444"/>
    </source>
</evidence>
<protein>
    <submittedName>
        <fullName evidence="1">Uncharacterized protein</fullName>
    </submittedName>
</protein>
<gene>
    <name evidence="1" type="ORF">GIB67_032294</name>
</gene>
<dbReference type="AlphaFoldDB" id="A0A7J7MXB8"/>
<evidence type="ECO:0000313" key="1">
    <source>
        <dbReference type="EMBL" id="KAF6159523.1"/>
    </source>
</evidence>
<sequence length="172" mass="20003">MPKKPTKVILGSLLAACNTHGNLRLIKVFACPKKRLFRIPNRILYVMPSEKKIRKLMHYLVTNLEWKFSVVAKHPSLMLRSLEKWIIPSSNNSFPMAPTLRSTSSNAGNCVDRVDAQLTLHSQQFAQAKEQYQTQLHLECKKHRQEFKTKRRYRLDDADKQNCVIDDLRNTV</sequence>
<dbReference type="Proteomes" id="UP000541444">
    <property type="component" value="Unassembled WGS sequence"/>
</dbReference>
<accession>A0A7J7MXB8</accession>
<reference evidence="1 2" key="1">
    <citation type="journal article" date="2020" name="IScience">
        <title>Genome Sequencing of the Endangered Kingdonia uniflora (Circaeasteraceae, Ranunculales) Reveals Potential Mechanisms of Evolutionary Specialization.</title>
        <authorList>
            <person name="Sun Y."/>
            <person name="Deng T."/>
            <person name="Zhang A."/>
            <person name="Moore M.J."/>
            <person name="Landis J.B."/>
            <person name="Lin N."/>
            <person name="Zhang H."/>
            <person name="Zhang X."/>
            <person name="Huang J."/>
            <person name="Zhang X."/>
            <person name="Sun H."/>
            <person name="Wang H."/>
        </authorList>
    </citation>
    <scope>NUCLEOTIDE SEQUENCE [LARGE SCALE GENOMIC DNA]</scope>
    <source>
        <strain evidence="1">TB1705</strain>
        <tissue evidence="1">Leaf</tissue>
    </source>
</reference>
<dbReference type="OrthoDB" id="637682at2759"/>
<comment type="caution">
    <text evidence="1">The sequence shown here is derived from an EMBL/GenBank/DDBJ whole genome shotgun (WGS) entry which is preliminary data.</text>
</comment>
<organism evidence="1 2">
    <name type="scientific">Kingdonia uniflora</name>
    <dbReference type="NCBI Taxonomy" id="39325"/>
    <lineage>
        <taxon>Eukaryota</taxon>
        <taxon>Viridiplantae</taxon>
        <taxon>Streptophyta</taxon>
        <taxon>Embryophyta</taxon>
        <taxon>Tracheophyta</taxon>
        <taxon>Spermatophyta</taxon>
        <taxon>Magnoliopsida</taxon>
        <taxon>Ranunculales</taxon>
        <taxon>Circaeasteraceae</taxon>
        <taxon>Kingdonia</taxon>
    </lineage>
</organism>
<keyword evidence="2" id="KW-1185">Reference proteome</keyword>
<proteinExistence type="predicted"/>